<evidence type="ECO:0000256" key="4">
    <source>
        <dbReference type="ARBA" id="ARBA00047846"/>
    </source>
</evidence>
<dbReference type="PROSITE" id="PS51733">
    <property type="entry name" value="BPL_LPL_CATALYTIC"/>
    <property type="match status" value="1"/>
</dbReference>
<dbReference type="Pfam" id="PF03099">
    <property type="entry name" value="BPL_LplA_LipB"/>
    <property type="match status" value="1"/>
</dbReference>
<dbReference type="Gene3D" id="3.30.930.10">
    <property type="entry name" value="Bira Bifunctional Protein, Domain 2"/>
    <property type="match status" value="1"/>
</dbReference>
<dbReference type="InterPro" id="IPR045864">
    <property type="entry name" value="aa-tRNA-synth_II/BPL/LPL"/>
</dbReference>
<dbReference type="EMBL" id="CP000805">
    <property type="protein sequence ID" value="ACD70783.1"/>
    <property type="molecule type" value="Genomic_DNA"/>
</dbReference>
<reference evidence="7 8" key="1">
    <citation type="journal article" date="2008" name="BMC Microbiol.">
        <title>Complete genome sequence of Treponema pallidum ssp. pallidum strain SS14 determined with oligonucleotide arrays.</title>
        <authorList>
            <person name="Matejkova P."/>
            <person name="Strouhal M."/>
            <person name="Smajs D."/>
            <person name="Norris S.J."/>
            <person name="Palzkill T."/>
            <person name="Petrosino J.F."/>
            <person name="Sodergren E."/>
            <person name="Norton J.E."/>
            <person name="Singh J."/>
            <person name="Richmond T.A."/>
            <person name="Molla M.N."/>
            <person name="Albert T.J."/>
            <person name="Weinstock G.M."/>
        </authorList>
    </citation>
    <scope>NUCLEOTIDE SEQUENCE [LARGE SCALE GENOMIC DNA]</scope>
    <source>
        <strain evidence="7 8">SS14</strain>
    </source>
</reference>
<evidence type="ECO:0000256" key="1">
    <source>
        <dbReference type="ARBA" id="ARBA00022598"/>
    </source>
</evidence>
<keyword evidence="5" id="KW-0812">Transmembrane</keyword>
<keyword evidence="5" id="KW-0472">Membrane</keyword>
<dbReference type="PANTHER" id="PTHR12835">
    <property type="entry name" value="BIOTIN PROTEIN LIGASE"/>
    <property type="match status" value="1"/>
</dbReference>
<evidence type="ECO:0000256" key="3">
    <source>
        <dbReference type="ARBA" id="ARBA00024227"/>
    </source>
</evidence>
<evidence type="ECO:0000313" key="7">
    <source>
        <dbReference type="EMBL" id="ACD70783.1"/>
    </source>
</evidence>
<evidence type="ECO:0000256" key="2">
    <source>
        <dbReference type="ARBA" id="ARBA00023267"/>
    </source>
</evidence>
<dbReference type="InterPro" id="IPR004143">
    <property type="entry name" value="BPL_LPL_catalytic"/>
</dbReference>
<protein>
    <recommendedName>
        <fullName evidence="3">biotin--[biotin carboxyl-carrier protein] ligase</fullName>
        <ecNumber evidence="3">6.3.4.15</ecNumber>
    </recommendedName>
</protein>
<name>A0A0H3BKD3_TREPS</name>
<proteinExistence type="predicted"/>
<dbReference type="PATRIC" id="fig|455434.6.peg.359"/>
<keyword evidence="2" id="KW-0092">Biotin</keyword>
<dbReference type="CDD" id="cd16442">
    <property type="entry name" value="BPL"/>
    <property type="match status" value="1"/>
</dbReference>
<accession>A0A0H3BKD3</accession>
<dbReference type="EC" id="6.3.4.15" evidence="3"/>
<keyword evidence="5" id="KW-1133">Transmembrane helix</keyword>
<evidence type="ECO:0000259" key="6">
    <source>
        <dbReference type="PROSITE" id="PS51733"/>
    </source>
</evidence>
<dbReference type="AlphaFoldDB" id="A0A0H3BKD3"/>
<dbReference type="SUPFAM" id="SSF55681">
    <property type="entry name" value="Class II aaRS and biotin synthetases"/>
    <property type="match status" value="1"/>
</dbReference>
<dbReference type="GO" id="GO:0004077">
    <property type="term" value="F:biotin--[biotin carboxyl-carrier protein] ligase activity"/>
    <property type="evidence" value="ECO:0007669"/>
    <property type="project" value="UniProtKB-EC"/>
</dbReference>
<gene>
    <name evidence="7" type="primary">birA</name>
    <name evidence="7" type="ordered locus">TPASS_0357</name>
</gene>
<evidence type="ECO:0000313" key="8">
    <source>
        <dbReference type="Proteomes" id="UP000001202"/>
    </source>
</evidence>
<dbReference type="Pfam" id="PF02237">
    <property type="entry name" value="BPL_C"/>
    <property type="match status" value="1"/>
</dbReference>
<sequence>MCVAVCLVPVRNPFGASVYFAPKTASTMDEAASRAQGCEEGAVFCAGEQVAGRGRGDQRKWQSEPGKNLLCTVVLRRVAFPAFSLCVGYAVALAYMAFLGGVCAPRIKWPNDVLVCDRKIAGVLCQVRAGALLVGIGCNLLQVKFPPELSHACSLAQIVGGERCPDPFAFLPVLLDRLYACVMAPPSIGVLESCLWKQGEYVCFRECAGTRPPILGRVVGLAADGALCIDSAGSMRSYYSGEIAFW</sequence>
<dbReference type="KEGG" id="tpp:TPASS_0357"/>
<dbReference type="Proteomes" id="UP000001202">
    <property type="component" value="Chromosome"/>
</dbReference>
<dbReference type="InterPro" id="IPR004408">
    <property type="entry name" value="Biotin_CoA_COase_ligase"/>
</dbReference>
<comment type="catalytic activity">
    <reaction evidence="4">
        <text>biotin + L-lysyl-[protein] + ATP = N(6)-biotinyl-L-lysyl-[protein] + AMP + diphosphate + H(+)</text>
        <dbReference type="Rhea" id="RHEA:11756"/>
        <dbReference type="Rhea" id="RHEA-COMP:9752"/>
        <dbReference type="Rhea" id="RHEA-COMP:10505"/>
        <dbReference type="ChEBI" id="CHEBI:15378"/>
        <dbReference type="ChEBI" id="CHEBI:29969"/>
        <dbReference type="ChEBI" id="CHEBI:30616"/>
        <dbReference type="ChEBI" id="CHEBI:33019"/>
        <dbReference type="ChEBI" id="CHEBI:57586"/>
        <dbReference type="ChEBI" id="CHEBI:83144"/>
        <dbReference type="ChEBI" id="CHEBI:456215"/>
        <dbReference type="EC" id="6.3.4.15"/>
    </reaction>
</comment>
<organism evidence="7 8">
    <name type="scientific">Treponema pallidum subsp. pallidum (strain SS14)</name>
    <dbReference type="NCBI Taxonomy" id="455434"/>
    <lineage>
        <taxon>Bacteria</taxon>
        <taxon>Pseudomonadati</taxon>
        <taxon>Spirochaetota</taxon>
        <taxon>Spirochaetia</taxon>
        <taxon>Spirochaetales</taxon>
        <taxon>Treponemataceae</taxon>
        <taxon>Treponema</taxon>
    </lineage>
</organism>
<dbReference type="GO" id="GO:0005737">
    <property type="term" value="C:cytoplasm"/>
    <property type="evidence" value="ECO:0007669"/>
    <property type="project" value="TreeGrafter"/>
</dbReference>
<feature type="transmembrane region" description="Helical" evidence="5">
    <location>
        <begin position="78"/>
        <end position="98"/>
    </location>
</feature>
<evidence type="ECO:0000256" key="5">
    <source>
        <dbReference type="SAM" id="Phobius"/>
    </source>
</evidence>
<dbReference type="InterPro" id="IPR003142">
    <property type="entry name" value="BPL_C"/>
</dbReference>
<dbReference type="PANTHER" id="PTHR12835:SF5">
    <property type="entry name" value="BIOTIN--PROTEIN LIGASE"/>
    <property type="match status" value="1"/>
</dbReference>
<feature type="domain" description="BPL/LPL catalytic" evidence="6">
    <location>
        <begin position="1"/>
        <end position="186"/>
    </location>
</feature>
<keyword evidence="1 7" id="KW-0436">Ligase</keyword>